<evidence type="ECO:0000313" key="2">
    <source>
        <dbReference type="Proteomes" id="UP000007519"/>
    </source>
</evidence>
<dbReference type="RefSeq" id="WP_015693437.1">
    <property type="nucleotide sequence ID" value="NC_016940.1"/>
</dbReference>
<gene>
    <name evidence="1" type="ordered locus">SGRA_3110</name>
</gene>
<dbReference type="OrthoDB" id="9153186at2"/>
<dbReference type="STRING" id="984262.SGRA_3110"/>
<dbReference type="SUPFAM" id="SSF54637">
    <property type="entry name" value="Thioesterase/thiol ester dehydrase-isomerase"/>
    <property type="match status" value="1"/>
</dbReference>
<dbReference type="InterPro" id="IPR027961">
    <property type="entry name" value="DUF4442"/>
</dbReference>
<sequence length="167" mass="18960">MQAPILGQYAPEFMKLFLSPLKQKLFLLSKLPAAWFMGVKMKTLTPERSIVHLPFNWYSKNPFKSTYFAAQAAAAELSTGILANMLLYKGPKMSMLVTGMRAEYFKVNKTARFVCEQGQEIKACMQKAIDTGEGQRIEIISEGYMTGPDGQDILVSRFYFEWSFKAK</sequence>
<evidence type="ECO:0000313" key="1">
    <source>
        <dbReference type="EMBL" id="AFC25838.1"/>
    </source>
</evidence>
<dbReference type="eggNOG" id="COG2050">
    <property type="taxonomic scope" value="Bacteria"/>
</dbReference>
<accession>H6KZR2</accession>
<dbReference type="EMBL" id="CP002831">
    <property type="protein sequence ID" value="AFC25838.1"/>
    <property type="molecule type" value="Genomic_DNA"/>
</dbReference>
<proteinExistence type="predicted"/>
<dbReference type="Pfam" id="PF14539">
    <property type="entry name" value="DUF4442"/>
    <property type="match status" value="1"/>
</dbReference>
<evidence type="ECO:0008006" key="3">
    <source>
        <dbReference type="Google" id="ProtNLM"/>
    </source>
</evidence>
<dbReference type="Proteomes" id="UP000007519">
    <property type="component" value="Chromosome"/>
</dbReference>
<keyword evidence="2" id="KW-1185">Reference proteome</keyword>
<name>H6KZR2_SAPGL</name>
<protein>
    <recommendedName>
        <fullName evidence="3">Thioesterase</fullName>
    </recommendedName>
</protein>
<dbReference type="AlphaFoldDB" id="H6KZR2"/>
<dbReference type="KEGG" id="sgn:SGRA_3110"/>
<dbReference type="HOGENOM" id="CLU_137926_0_0_10"/>
<dbReference type="Gene3D" id="3.10.129.10">
    <property type="entry name" value="Hotdog Thioesterase"/>
    <property type="match status" value="1"/>
</dbReference>
<dbReference type="InterPro" id="IPR029069">
    <property type="entry name" value="HotDog_dom_sf"/>
</dbReference>
<organism evidence="1 2">
    <name type="scientific">Saprospira grandis (strain Lewin)</name>
    <dbReference type="NCBI Taxonomy" id="984262"/>
    <lineage>
        <taxon>Bacteria</taxon>
        <taxon>Pseudomonadati</taxon>
        <taxon>Bacteroidota</taxon>
        <taxon>Saprospiria</taxon>
        <taxon>Saprospirales</taxon>
        <taxon>Saprospiraceae</taxon>
        <taxon>Saprospira</taxon>
    </lineage>
</organism>
<reference evidence="1 2" key="1">
    <citation type="journal article" date="2012" name="Stand. Genomic Sci.">
        <title>Complete genome sequencing and analysis of Saprospira grandis str. Lewin, a predatory marine bacterium.</title>
        <authorList>
            <person name="Saw J.H."/>
            <person name="Yuryev A."/>
            <person name="Kanbe M."/>
            <person name="Hou S."/>
            <person name="Young A.G."/>
            <person name="Aizawa S."/>
            <person name="Alam M."/>
        </authorList>
    </citation>
    <scope>NUCLEOTIDE SEQUENCE [LARGE SCALE GENOMIC DNA]</scope>
    <source>
        <strain evidence="1 2">Lewin</strain>
    </source>
</reference>